<dbReference type="Gene3D" id="3.60.10.10">
    <property type="entry name" value="Endonuclease/exonuclease/phosphatase"/>
    <property type="match status" value="1"/>
</dbReference>
<dbReference type="AlphaFoldDB" id="A0A803N410"/>
<accession>A0A803N410</accession>
<dbReference type="SUPFAM" id="SSF56219">
    <property type="entry name" value="DNase I-like"/>
    <property type="match status" value="1"/>
</dbReference>
<evidence type="ECO:0000313" key="2">
    <source>
        <dbReference type="Proteomes" id="UP000596660"/>
    </source>
</evidence>
<reference evidence="1" key="1">
    <citation type="journal article" date="2017" name="Nature">
        <title>The genome of Chenopodium quinoa.</title>
        <authorList>
            <person name="Jarvis D.E."/>
            <person name="Ho Y.S."/>
            <person name="Lightfoot D.J."/>
            <person name="Schmoeckel S.M."/>
            <person name="Li B."/>
            <person name="Borm T.J.A."/>
            <person name="Ohyanagi H."/>
            <person name="Mineta K."/>
            <person name="Michell C.T."/>
            <person name="Saber N."/>
            <person name="Kharbatia N.M."/>
            <person name="Rupper R.R."/>
            <person name="Sharp A.R."/>
            <person name="Dally N."/>
            <person name="Boughton B.A."/>
            <person name="Woo Y.H."/>
            <person name="Gao G."/>
            <person name="Schijlen E.G.W.M."/>
            <person name="Guo X."/>
            <person name="Momin A.A."/>
            <person name="Negrao S."/>
            <person name="Al-Babili S."/>
            <person name="Gehring C."/>
            <person name="Roessner U."/>
            <person name="Jung C."/>
            <person name="Murphy K."/>
            <person name="Arold S.T."/>
            <person name="Gojobori T."/>
            <person name="van der Linden C.G."/>
            <person name="van Loo E.N."/>
            <person name="Jellen E.N."/>
            <person name="Maughan P.J."/>
            <person name="Tester M."/>
        </authorList>
    </citation>
    <scope>NUCLEOTIDE SEQUENCE [LARGE SCALE GENOMIC DNA]</scope>
    <source>
        <strain evidence="1">cv. PI 614886</strain>
    </source>
</reference>
<dbReference type="Proteomes" id="UP000596660">
    <property type="component" value="Unplaced"/>
</dbReference>
<dbReference type="OMA" id="FRYCINN"/>
<name>A0A803N410_CHEQI</name>
<dbReference type="Gramene" id="AUR62040081-RA">
    <property type="protein sequence ID" value="AUR62040081-RA:cds"/>
    <property type="gene ID" value="AUR62040081"/>
</dbReference>
<dbReference type="EnsemblPlants" id="AUR62040081-RA">
    <property type="protein sequence ID" value="AUR62040081-RA:cds"/>
    <property type="gene ID" value="AUR62040081"/>
</dbReference>
<sequence length="300" mass="34562">METMIDEGQLWRLGFWWKDINVTVNTYSIHHVVVDVCDHNNNPIWRAVGVYGWPEQENKHLTWAMLRRIKAGSSRPCVMFGDFNEIVSHEEEEGGVPRSESLMDAFRGAIDDCGLKDLGYKCSIFTWKRECSKVVDNAWVSIVGKDAASRIALCGEHFSLWAAKQFGDIKKKIRGTKEALKEIQGRLPDATMFEQCEALSTKLDELHRIEEFSFDPELRVSELIDLHCGEWNEDVLRQLFPNEICKLILQLPLSNNLPRDTQYWWPTSNGEFSVKSAYWLGKLGATHVLNEDERKVWSVV</sequence>
<organism evidence="1 2">
    <name type="scientific">Chenopodium quinoa</name>
    <name type="common">Quinoa</name>
    <dbReference type="NCBI Taxonomy" id="63459"/>
    <lineage>
        <taxon>Eukaryota</taxon>
        <taxon>Viridiplantae</taxon>
        <taxon>Streptophyta</taxon>
        <taxon>Embryophyta</taxon>
        <taxon>Tracheophyta</taxon>
        <taxon>Spermatophyta</taxon>
        <taxon>Magnoliopsida</taxon>
        <taxon>eudicotyledons</taxon>
        <taxon>Gunneridae</taxon>
        <taxon>Pentapetalae</taxon>
        <taxon>Caryophyllales</taxon>
        <taxon>Chenopodiaceae</taxon>
        <taxon>Chenopodioideae</taxon>
        <taxon>Atripliceae</taxon>
        <taxon>Chenopodium</taxon>
    </lineage>
</organism>
<protein>
    <submittedName>
        <fullName evidence="1">Uncharacterized protein</fullName>
    </submittedName>
</protein>
<keyword evidence="2" id="KW-1185">Reference proteome</keyword>
<evidence type="ECO:0000313" key="1">
    <source>
        <dbReference type="EnsemblPlants" id="AUR62040081-RA:cds"/>
    </source>
</evidence>
<proteinExistence type="predicted"/>
<dbReference type="InterPro" id="IPR036691">
    <property type="entry name" value="Endo/exonu/phosph_ase_sf"/>
</dbReference>
<reference evidence="1" key="2">
    <citation type="submission" date="2021-03" db="UniProtKB">
        <authorList>
            <consortium name="EnsemblPlants"/>
        </authorList>
    </citation>
    <scope>IDENTIFICATION</scope>
</reference>